<proteinExistence type="inferred from homology"/>
<dbReference type="PIRSF" id="PIRSF001267">
    <property type="entry name" value="Pyrophosphatase_GppA_Ppx"/>
    <property type="match status" value="1"/>
</dbReference>
<gene>
    <name evidence="5" type="ORF">R7226_09540</name>
</gene>
<dbReference type="InterPro" id="IPR030673">
    <property type="entry name" value="PyroPPase_GppA_Ppx"/>
</dbReference>
<dbReference type="Gene3D" id="3.30.420.40">
    <property type="match status" value="1"/>
</dbReference>
<dbReference type="InterPro" id="IPR003695">
    <property type="entry name" value="Ppx_GppA_N"/>
</dbReference>
<comment type="similarity">
    <text evidence="1">Belongs to the GppA/Ppx family.</text>
</comment>
<evidence type="ECO:0000259" key="3">
    <source>
        <dbReference type="Pfam" id="PF02541"/>
    </source>
</evidence>
<comment type="caution">
    <text evidence="5">The sequence shown here is derived from an EMBL/GenBank/DDBJ whole genome shotgun (WGS) entry which is preliminary data.</text>
</comment>
<evidence type="ECO:0000256" key="2">
    <source>
        <dbReference type="ARBA" id="ARBA00022801"/>
    </source>
</evidence>
<keyword evidence="6" id="KW-1185">Reference proteome</keyword>
<dbReference type="Pfam" id="PF21447">
    <property type="entry name" value="Ppx-GppA_III"/>
    <property type="match status" value="1"/>
</dbReference>
<dbReference type="CDD" id="cd24052">
    <property type="entry name" value="ASKHA_NBD_HpPPX-GppA-like"/>
    <property type="match status" value="1"/>
</dbReference>
<evidence type="ECO:0000256" key="1">
    <source>
        <dbReference type="ARBA" id="ARBA00007125"/>
    </source>
</evidence>
<dbReference type="Proteomes" id="UP001284601">
    <property type="component" value="Unassembled WGS sequence"/>
</dbReference>
<dbReference type="RefSeq" id="WP_318596858.1">
    <property type="nucleotide sequence ID" value="NZ_JAWSTH010000019.1"/>
</dbReference>
<organism evidence="5 6">
    <name type="scientific">Conexibacter stalactiti</name>
    <dbReference type="NCBI Taxonomy" id="1940611"/>
    <lineage>
        <taxon>Bacteria</taxon>
        <taxon>Bacillati</taxon>
        <taxon>Actinomycetota</taxon>
        <taxon>Thermoleophilia</taxon>
        <taxon>Solirubrobacterales</taxon>
        <taxon>Conexibacteraceae</taxon>
        <taxon>Conexibacter</taxon>
    </lineage>
</organism>
<dbReference type="EMBL" id="JAWSTH010000019">
    <property type="protein sequence ID" value="MDW5594579.1"/>
    <property type="molecule type" value="Genomic_DNA"/>
</dbReference>
<dbReference type="Gene3D" id="1.10.3210.10">
    <property type="entry name" value="Hypothetical protein af1432"/>
    <property type="match status" value="1"/>
</dbReference>
<reference evidence="5 6" key="2">
    <citation type="submission" date="2023-10" db="EMBL/GenBank/DDBJ databases">
        <authorList>
            <person name="Han X.F."/>
        </authorList>
    </citation>
    <scope>NUCLEOTIDE SEQUENCE [LARGE SCALE GENOMIC DNA]</scope>
    <source>
        <strain evidence="5 6">KCTC 39840</strain>
    </source>
</reference>
<protein>
    <submittedName>
        <fullName evidence="5">Ppx/GppA phosphatase family protein</fullName>
    </submittedName>
</protein>
<evidence type="ECO:0000313" key="5">
    <source>
        <dbReference type="EMBL" id="MDW5594579.1"/>
    </source>
</evidence>
<feature type="domain" description="Ppx/GppA phosphatase C-terminal" evidence="4">
    <location>
        <begin position="331"/>
        <end position="489"/>
    </location>
</feature>
<reference evidence="6" key="1">
    <citation type="submission" date="2023-07" db="EMBL/GenBank/DDBJ databases">
        <title>Conexibacter stalactiti sp. nov., isolated from stalactites in a lava cave and emended description of the genus Conexibacter.</title>
        <authorList>
            <person name="Lee S.D."/>
        </authorList>
    </citation>
    <scope>NUCLEOTIDE SEQUENCE [LARGE SCALE GENOMIC DNA]</scope>
    <source>
        <strain evidence="6">KCTC 39840</strain>
    </source>
</reference>
<keyword evidence="2" id="KW-0378">Hydrolase</keyword>
<dbReference type="PANTHER" id="PTHR30005:SF0">
    <property type="entry name" value="RETROGRADE REGULATION PROTEIN 2"/>
    <property type="match status" value="1"/>
</dbReference>
<dbReference type="Pfam" id="PF02541">
    <property type="entry name" value="Ppx-GppA"/>
    <property type="match status" value="1"/>
</dbReference>
<evidence type="ECO:0000313" key="6">
    <source>
        <dbReference type="Proteomes" id="UP001284601"/>
    </source>
</evidence>
<evidence type="ECO:0000259" key="4">
    <source>
        <dbReference type="Pfam" id="PF21447"/>
    </source>
</evidence>
<dbReference type="Gene3D" id="3.30.420.150">
    <property type="entry name" value="Exopolyphosphatase. Domain 2"/>
    <property type="match status" value="1"/>
</dbReference>
<dbReference type="PANTHER" id="PTHR30005">
    <property type="entry name" value="EXOPOLYPHOSPHATASE"/>
    <property type="match status" value="1"/>
</dbReference>
<feature type="domain" description="Ppx/GppA phosphatase N-terminal" evidence="3">
    <location>
        <begin position="47"/>
        <end position="316"/>
    </location>
</feature>
<dbReference type="InterPro" id="IPR050273">
    <property type="entry name" value="GppA/Ppx_hydrolase"/>
</dbReference>
<dbReference type="InterPro" id="IPR043129">
    <property type="entry name" value="ATPase_NBD"/>
</dbReference>
<name>A0ABU4HMS0_9ACTN</name>
<dbReference type="SUPFAM" id="SSF53067">
    <property type="entry name" value="Actin-like ATPase domain"/>
    <property type="match status" value="2"/>
</dbReference>
<accession>A0ABU4HMS0</accession>
<sequence length="522" mass="55859">MSALAHVRDGGRAVVRRTAVIDLGSNSFRLVVFSVGESGWWKRTDELSEMVRLGGDLGPDGELSPQRMAHALETLRVFAAFCATNGIRTDQIEAVATSAVRDAPNGEEFVQRARRATGLPIRILSQRDEAWFSYVAAVNQTALTDGIVLDIGGGSLELVAVEDRQAVECVSWQLGAVRVSERFLHGDGPADPDEIEQLRQHALAQFATQPWVATAGRDRLVGIGGALRNLATAAIRAAEVPLDSVQGFVLTPAALDSLIEQLAERSPEERERVPGIKRGRAEVILGGAIVLRAVLEATGADGIEVIEAGLREGIFLAGELAPADPPIVPDVRRASVVNLARQHGVDLVHAEHIAELADQLVGALPGAGLPAPGEPELVDAAALLHDVGMAVDYDDHHKHSSYLILGSGLPGFTPREVALVALMARYHRKGTPQLGTFAPLCEEGDDELLLRGAALLRIAEQLERNRDQVVRGARLRRDEDDEDGVVLELDAEGDTVVAEWAALRQGDLFARAFGASLTVARS</sequence>
<dbReference type="InterPro" id="IPR048950">
    <property type="entry name" value="Ppx_GppA_C"/>
</dbReference>
<dbReference type="SUPFAM" id="SSF109604">
    <property type="entry name" value="HD-domain/PDEase-like"/>
    <property type="match status" value="1"/>
</dbReference>